<dbReference type="KEGG" id="hna:Hneap_2413"/>
<dbReference type="PANTHER" id="PTHR33992">
    <property type="entry name" value="RIBONUCLEASE P PROTEIN COMPONENT"/>
    <property type="match status" value="1"/>
</dbReference>
<comment type="function">
    <text evidence="6">RNaseP catalyzes the removal of the 5'-leader sequence from pre-tRNA to produce the mature 5'-terminus. It can also cleave other RNA substrates such as 4.5S RNA. The protein component plays an auxiliary but essential role in vivo by binding to the 5'-leader sequence and broadening the substrate specificity of the ribozyme.</text>
</comment>
<dbReference type="GO" id="GO:0004526">
    <property type="term" value="F:ribonuclease P activity"/>
    <property type="evidence" value="ECO:0007669"/>
    <property type="project" value="UniProtKB-UniRule"/>
</dbReference>
<dbReference type="InterPro" id="IPR000100">
    <property type="entry name" value="RNase_P"/>
</dbReference>
<keyword evidence="9" id="KW-1185">Reference proteome</keyword>
<dbReference type="RefSeq" id="WP_012825253.1">
    <property type="nucleotide sequence ID" value="NC_013422.1"/>
</dbReference>
<dbReference type="EMBL" id="CP001801">
    <property type="protein sequence ID" value="ACX97222.1"/>
    <property type="molecule type" value="Genomic_DNA"/>
</dbReference>
<dbReference type="PANTHER" id="PTHR33992:SF1">
    <property type="entry name" value="RIBONUCLEASE P PROTEIN COMPONENT"/>
    <property type="match status" value="1"/>
</dbReference>
<keyword evidence="3 6" id="KW-0255">Endonuclease</keyword>
<evidence type="ECO:0000256" key="7">
    <source>
        <dbReference type="NCBIfam" id="TIGR00188"/>
    </source>
</evidence>
<keyword evidence="1 6" id="KW-0819">tRNA processing</keyword>
<evidence type="ECO:0000256" key="3">
    <source>
        <dbReference type="ARBA" id="ARBA00022759"/>
    </source>
</evidence>
<sequence>MMASPKRFGFPVDVRLRRPDEYKRTLTSGKRVHCELLMAVVTPNQGANPRLGLAIAKRQTRLAHERNRVKRIARDHFRRHQAQWPSFDCVIMAKAGIEKVSNPELQIMMKQLFEKVAARCVGS</sequence>
<dbReference type="EC" id="3.1.26.5" evidence="6 7"/>
<dbReference type="eggNOG" id="COG0594">
    <property type="taxonomic scope" value="Bacteria"/>
</dbReference>
<protein>
    <recommendedName>
        <fullName evidence="6 7">Ribonuclease P protein component</fullName>
        <shortName evidence="6">RNase P protein</shortName>
        <shortName evidence="6">RNaseP protein</shortName>
        <ecNumber evidence="6 7">3.1.26.5</ecNumber>
    </recommendedName>
    <alternativeName>
        <fullName evidence="6">Protein C5</fullName>
    </alternativeName>
</protein>
<dbReference type="STRING" id="555778.Hneap_2413"/>
<evidence type="ECO:0000256" key="1">
    <source>
        <dbReference type="ARBA" id="ARBA00022694"/>
    </source>
</evidence>
<dbReference type="GO" id="GO:0001682">
    <property type="term" value="P:tRNA 5'-leader removal"/>
    <property type="evidence" value="ECO:0007669"/>
    <property type="project" value="UniProtKB-UniRule"/>
</dbReference>
<keyword evidence="5 6" id="KW-0694">RNA-binding</keyword>
<dbReference type="GO" id="GO:0030677">
    <property type="term" value="C:ribonuclease P complex"/>
    <property type="evidence" value="ECO:0007669"/>
    <property type="project" value="TreeGrafter"/>
</dbReference>
<gene>
    <name evidence="6" type="primary">rnpA</name>
    <name evidence="8" type="ordered locus">Hneap_2413</name>
</gene>
<name>D0KXN4_HALNC</name>
<dbReference type="Proteomes" id="UP000009102">
    <property type="component" value="Chromosome"/>
</dbReference>
<dbReference type="InterPro" id="IPR014721">
    <property type="entry name" value="Ribsml_uS5_D2-typ_fold_subgr"/>
</dbReference>
<dbReference type="GO" id="GO:0000049">
    <property type="term" value="F:tRNA binding"/>
    <property type="evidence" value="ECO:0007669"/>
    <property type="project" value="UniProtKB-UniRule"/>
</dbReference>
<proteinExistence type="inferred from homology"/>
<evidence type="ECO:0000313" key="8">
    <source>
        <dbReference type="EMBL" id="ACX97222.1"/>
    </source>
</evidence>
<evidence type="ECO:0000256" key="6">
    <source>
        <dbReference type="HAMAP-Rule" id="MF_00227"/>
    </source>
</evidence>
<comment type="subunit">
    <text evidence="6">Consists of a catalytic RNA component (M1 or rnpB) and a protein subunit.</text>
</comment>
<organism evidence="8 9">
    <name type="scientific">Halothiobacillus neapolitanus (strain ATCC 23641 / DSM 15147 / CIP 104769 / NCIMB 8539 / c2)</name>
    <name type="common">Thiobacillus neapolitanus</name>
    <dbReference type="NCBI Taxonomy" id="555778"/>
    <lineage>
        <taxon>Bacteria</taxon>
        <taxon>Pseudomonadati</taxon>
        <taxon>Pseudomonadota</taxon>
        <taxon>Gammaproteobacteria</taxon>
        <taxon>Chromatiales</taxon>
        <taxon>Halothiobacillaceae</taxon>
        <taxon>Halothiobacillus</taxon>
    </lineage>
</organism>
<dbReference type="NCBIfam" id="TIGR00188">
    <property type="entry name" value="rnpA"/>
    <property type="match status" value="1"/>
</dbReference>
<dbReference type="GO" id="GO:0042781">
    <property type="term" value="F:3'-tRNA processing endoribonuclease activity"/>
    <property type="evidence" value="ECO:0007669"/>
    <property type="project" value="TreeGrafter"/>
</dbReference>
<dbReference type="AlphaFoldDB" id="D0KXN4"/>
<dbReference type="Pfam" id="PF00825">
    <property type="entry name" value="Ribonuclease_P"/>
    <property type="match status" value="1"/>
</dbReference>
<keyword evidence="4 6" id="KW-0378">Hydrolase</keyword>
<dbReference type="Gene3D" id="3.30.230.10">
    <property type="match status" value="1"/>
</dbReference>
<dbReference type="OrthoDB" id="9796422at2"/>
<dbReference type="HOGENOM" id="CLU_117179_11_0_6"/>
<evidence type="ECO:0000256" key="4">
    <source>
        <dbReference type="ARBA" id="ARBA00022801"/>
    </source>
</evidence>
<accession>D0KXN4</accession>
<dbReference type="SUPFAM" id="SSF54211">
    <property type="entry name" value="Ribosomal protein S5 domain 2-like"/>
    <property type="match status" value="1"/>
</dbReference>
<comment type="similarity">
    <text evidence="6">Belongs to the RnpA family.</text>
</comment>
<reference evidence="8 9" key="1">
    <citation type="submission" date="2009-10" db="EMBL/GenBank/DDBJ databases">
        <title>Complete sequence of Halothiobacillus neapolitanus c2.</title>
        <authorList>
            <consortium name="US DOE Joint Genome Institute"/>
            <person name="Lucas S."/>
            <person name="Copeland A."/>
            <person name="Lapidus A."/>
            <person name="Glavina del Rio T."/>
            <person name="Tice H."/>
            <person name="Bruce D."/>
            <person name="Goodwin L."/>
            <person name="Pitluck S."/>
            <person name="Davenport K."/>
            <person name="Brettin T."/>
            <person name="Detter J.C."/>
            <person name="Han C."/>
            <person name="Tapia R."/>
            <person name="Larimer F."/>
            <person name="Land M."/>
            <person name="Hauser L."/>
            <person name="Kyrpides N."/>
            <person name="Mikhailova N."/>
            <person name="Kerfeld C."/>
            <person name="Cannon G."/>
            <person name="Heinhort S."/>
        </authorList>
    </citation>
    <scope>NUCLEOTIDE SEQUENCE [LARGE SCALE GENOMIC DNA]</scope>
    <source>
        <strain evidence="9">ATCC 23641 / c2</strain>
    </source>
</reference>
<evidence type="ECO:0000256" key="5">
    <source>
        <dbReference type="ARBA" id="ARBA00022884"/>
    </source>
</evidence>
<evidence type="ECO:0000256" key="2">
    <source>
        <dbReference type="ARBA" id="ARBA00022722"/>
    </source>
</evidence>
<dbReference type="InterPro" id="IPR020568">
    <property type="entry name" value="Ribosomal_Su5_D2-typ_SF"/>
</dbReference>
<dbReference type="HAMAP" id="MF_00227">
    <property type="entry name" value="RNase_P"/>
    <property type="match status" value="1"/>
</dbReference>
<keyword evidence="2 6" id="KW-0540">Nuclease</keyword>
<evidence type="ECO:0000313" key="9">
    <source>
        <dbReference type="Proteomes" id="UP000009102"/>
    </source>
</evidence>
<comment type="catalytic activity">
    <reaction evidence="6">
        <text>Endonucleolytic cleavage of RNA, removing 5'-extranucleotides from tRNA precursor.</text>
        <dbReference type="EC" id="3.1.26.5"/>
    </reaction>
</comment>